<protein>
    <submittedName>
        <fullName evidence="1">EGF-containing fibulin-like extracellular matrix protein 2</fullName>
    </submittedName>
</protein>
<feature type="non-terminal residue" evidence="1">
    <location>
        <position position="77"/>
    </location>
</feature>
<evidence type="ECO:0000313" key="1">
    <source>
        <dbReference type="EMBL" id="JAA78015.1"/>
    </source>
</evidence>
<reference evidence="1" key="2">
    <citation type="submission" date="2013-05" db="EMBL/GenBank/DDBJ databases">
        <authorList>
            <person name="Carter J.-M."/>
            <person name="Baker S.C."/>
            <person name="Pink R."/>
            <person name="Carter D.R.F."/>
            <person name="Collins A."/>
            <person name="Tomlin J."/>
            <person name="Gibbs M."/>
            <person name="Breuker C.J."/>
        </authorList>
    </citation>
    <scope>NUCLEOTIDE SEQUENCE</scope>
    <source>
        <tissue evidence="1">Ovary</tissue>
    </source>
</reference>
<organism evidence="1">
    <name type="scientific">Pararge aegeria</name>
    <name type="common">speckled wood butterfly</name>
    <dbReference type="NCBI Taxonomy" id="116150"/>
    <lineage>
        <taxon>Eukaryota</taxon>
        <taxon>Metazoa</taxon>
        <taxon>Ecdysozoa</taxon>
        <taxon>Arthropoda</taxon>
        <taxon>Hexapoda</taxon>
        <taxon>Insecta</taxon>
        <taxon>Pterygota</taxon>
        <taxon>Neoptera</taxon>
        <taxon>Endopterygota</taxon>
        <taxon>Lepidoptera</taxon>
        <taxon>Glossata</taxon>
        <taxon>Ditrysia</taxon>
        <taxon>Papilionoidea</taxon>
        <taxon>Nymphalidae</taxon>
        <taxon>Satyrinae</taxon>
        <taxon>Satyrini</taxon>
        <taxon>Parargina</taxon>
        <taxon>Pararge</taxon>
    </lineage>
</organism>
<dbReference type="Gene3D" id="2.10.25.10">
    <property type="entry name" value="Laminin"/>
    <property type="match status" value="1"/>
</dbReference>
<sequence>SVSPDSTVITVGAQYGQTGPRYLRPTYSRLHDSGAVVTTCPWGYKLTPERVCLDIDECERNVSECGPQQRCENFYGG</sequence>
<feature type="non-terminal residue" evidence="1">
    <location>
        <position position="1"/>
    </location>
</feature>
<dbReference type="EMBL" id="GAIX01014545">
    <property type="protein sequence ID" value="JAA78015.1"/>
    <property type="molecule type" value="Transcribed_RNA"/>
</dbReference>
<dbReference type="AlphaFoldDB" id="S4NWM9"/>
<proteinExistence type="predicted"/>
<name>S4NWM9_9NEOP</name>
<reference evidence="1" key="1">
    <citation type="journal article" date="2013" name="BMC Genomics">
        <title>Unscrambling butterfly oogenesis.</title>
        <authorList>
            <person name="Carter J.M."/>
            <person name="Baker S.C."/>
            <person name="Pink R."/>
            <person name="Carter D.R."/>
            <person name="Collins A."/>
            <person name="Tomlin J."/>
            <person name="Gibbs M."/>
            <person name="Breuker C.J."/>
        </authorList>
    </citation>
    <scope>NUCLEOTIDE SEQUENCE</scope>
    <source>
        <tissue evidence="1">Ovary</tissue>
    </source>
</reference>
<accession>S4NWM9</accession>